<dbReference type="Proteomes" id="UP000256601">
    <property type="component" value="Unassembled WGS sequence"/>
</dbReference>
<accession>A0A371C473</accession>
<feature type="compositionally biased region" description="Basic residues" evidence="1">
    <location>
        <begin position="1"/>
        <end position="12"/>
    </location>
</feature>
<name>A0A371C473_YARLL</name>
<feature type="region of interest" description="Disordered" evidence="1">
    <location>
        <begin position="262"/>
        <end position="285"/>
    </location>
</feature>
<feature type="compositionally biased region" description="Basic and acidic residues" evidence="1">
    <location>
        <begin position="42"/>
        <end position="54"/>
    </location>
</feature>
<feature type="region of interest" description="Disordered" evidence="1">
    <location>
        <begin position="181"/>
        <end position="202"/>
    </location>
</feature>
<dbReference type="InterPro" id="IPR018800">
    <property type="entry name" value="PRCC"/>
</dbReference>
<reference evidence="2 3" key="1">
    <citation type="submission" date="2018-07" db="EMBL/GenBank/DDBJ databases">
        <title>Draft Genome Assemblies for Five Robust Yarrowia lipolytica Strains Exhibiting High Lipid Production and Pentose Sugar Utilization and Sugar Alcohol Secretion from Undetoxified Lignocellulosic Biomass Hydrolysates.</title>
        <authorList>
            <consortium name="DOE Joint Genome Institute"/>
            <person name="Walker C."/>
            <person name="Ryu S."/>
            <person name="Na H."/>
            <person name="Zane M."/>
            <person name="LaButti K."/>
            <person name="Lipzen A."/>
            <person name="Haridas S."/>
            <person name="Barry K."/>
            <person name="Grigoriev I.V."/>
            <person name="Quarterman J."/>
            <person name="Slininger P."/>
            <person name="Dien B."/>
            <person name="Trinh C.T."/>
        </authorList>
    </citation>
    <scope>NUCLEOTIDE SEQUENCE [LARGE SCALE GENOMIC DNA]</scope>
    <source>
        <strain evidence="2 3">YB392</strain>
    </source>
</reference>
<dbReference type="VEuPathDB" id="FungiDB:YALI0_A05159g"/>
<dbReference type="AlphaFoldDB" id="A0A371C473"/>
<sequence>MAKIQLRQKKRFSALGNKPVKKAASPDRAGSATDTPTAVPEKLTEKEEELKTSTEETAVEKTPAQTESPVNTAASYKQTMVPNSVRKRLRAEKRAAKGQSVGADGKTVVVETAVVDTIAGDAAADSTTTETQTAPKRLGNLFNLRAQQEKEVREDTKVEIIKPQAIGDNVTQVAEPPIIGVSEKTHAQTLDAAPRPKNRSKDREFENLANDNIHEFSVDAFTEESERLKAEGKLDEYKRPLTAIGGGKHQITSLLRQAQDNKEQLEASYSQNRLTQKESGAKYGF</sequence>
<organism evidence="2 3">
    <name type="scientific">Yarrowia lipolytica</name>
    <name type="common">Candida lipolytica</name>
    <dbReference type="NCBI Taxonomy" id="4952"/>
    <lineage>
        <taxon>Eukaryota</taxon>
        <taxon>Fungi</taxon>
        <taxon>Dikarya</taxon>
        <taxon>Ascomycota</taxon>
        <taxon>Saccharomycotina</taxon>
        <taxon>Dipodascomycetes</taxon>
        <taxon>Dipodascales</taxon>
        <taxon>Dipodascales incertae sedis</taxon>
        <taxon>Yarrowia</taxon>
    </lineage>
</organism>
<evidence type="ECO:0000313" key="2">
    <source>
        <dbReference type="EMBL" id="RDW25119.1"/>
    </source>
</evidence>
<evidence type="ECO:0000256" key="1">
    <source>
        <dbReference type="SAM" id="MobiDB-lite"/>
    </source>
</evidence>
<feature type="compositionally biased region" description="Basic and acidic residues" evidence="1">
    <location>
        <begin position="275"/>
        <end position="285"/>
    </location>
</feature>
<dbReference type="VEuPathDB" id="FungiDB:YALI1_A05229g"/>
<protein>
    <submittedName>
        <fullName evidence="2">Proline-rich protein</fullName>
    </submittedName>
</protein>
<dbReference type="Pfam" id="PF10253">
    <property type="entry name" value="PRCC"/>
    <property type="match status" value="1"/>
</dbReference>
<dbReference type="EMBL" id="KZ859012">
    <property type="protein sequence ID" value="RDW25119.1"/>
    <property type="molecule type" value="Genomic_DNA"/>
</dbReference>
<evidence type="ECO:0000313" key="3">
    <source>
        <dbReference type="Proteomes" id="UP000256601"/>
    </source>
</evidence>
<feature type="compositionally biased region" description="Polar residues" evidence="1">
    <location>
        <begin position="63"/>
        <end position="82"/>
    </location>
</feature>
<gene>
    <name evidence="2" type="ORF">B0I71DRAFT_133169</name>
</gene>
<feature type="region of interest" description="Disordered" evidence="1">
    <location>
        <begin position="1"/>
        <end position="84"/>
    </location>
</feature>
<proteinExistence type="predicted"/>